<keyword evidence="2" id="KW-0255">Endonuclease</keyword>
<accession>K1RRL9</accession>
<dbReference type="Pfam" id="PF13391">
    <property type="entry name" value="HNH_2"/>
    <property type="match status" value="1"/>
</dbReference>
<dbReference type="EMBL" id="AJWY01014324">
    <property type="protein sequence ID" value="EKC44090.1"/>
    <property type="molecule type" value="Genomic_DNA"/>
</dbReference>
<evidence type="ECO:0000259" key="1">
    <source>
        <dbReference type="Pfam" id="PF13391"/>
    </source>
</evidence>
<sequence length="87" mass="9968">MPEVLEAAHIKPFKYNGEDTIANGFAMRTDIHTLFDSGHLRISETGVVELSTRARMDYGATIPPKIVLPDFTNLDFVRWRWENYNGI</sequence>
<feature type="domain" description="HNH nuclease" evidence="1">
    <location>
        <begin position="3"/>
        <end position="40"/>
    </location>
</feature>
<keyword evidence="2" id="KW-0540">Nuclease</keyword>
<comment type="caution">
    <text evidence="2">The sequence shown here is derived from an EMBL/GenBank/DDBJ whole genome shotgun (WGS) entry which is preliminary data.</text>
</comment>
<dbReference type="AlphaFoldDB" id="K1RRL9"/>
<reference evidence="2" key="1">
    <citation type="journal article" date="2013" name="Environ. Microbiol.">
        <title>Microbiota from the distal guts of lean and obese adolescents exhibit partial functional redundancy besides clear differences in community structure.</title>
        <authorList>
            <person name="Ferrer M."/>
            <person name="Ruiz A."/>
            <person name="Lanza F."/>
            <person name="Haange S.B."/>
            <person name="Oberbach A."/>
            <person name="Till H."/>
            <person name="Bargiela R."/>
            <person name="Campoy C."/>
            <person name="Segura M.T."/>
            <person name="Richter M."/>
            <person name="von Bergen M."/>
            <person name="Seifert J."/>
            <person name="Suarez A."/>
        </authorList>
    </citation>
    <scope>NUCLEOTIDE SEQUENCE</scope>
</reference>
<proteinExistence type="predicted"/>
<keyword evidence="2" id="KW-0378">Hydrolase</keyword>
<dbReference type="InterPro" id="IPR003615">
    <property type="entry name" value="HNH_nuc"/>
</dbReference>
<name>K1RRL9_9ZZZZ</name>
<dbReference type="GO" id="GO:0004519">
    <property type="term" value="F:endonuclease activity"/>
    <property type="evidence" value="ECO:0007669"/>
    <property type="project" value="UniProtKB-KW"/>
</dbReference>
<evidence type="ECO:0000313" key="2">
    <source>
        <dbReference type="EMBL" id="EKC44090.1"/>
    </source>
</evidence>
<gene>
    <name evidence="2" type="ORF">LEA_20821</name>
</gene>
<organism evidence="2">
    <name type="scientific">human gut metagenome</name>
    <dbReference type="NCBI Taxonomy" id="408170"/>
    <lineage>
        <taxon>unclassified sequences</taxon>
        <taxon>metagenomes</taxon>
        <taxon>organismal metagenomes</taxon>
    </lineage>
</organism>
<protein>
    <submittedName>
        <fullName evidence="2">Restriction endonuclease</fullName>
    </submittedName>
</protein>